<keyword evidence="5" id="KW-1185">Reference proteome</keyword>
<dbReference type="PANTHER" id="PTHR46401:SF2">
    <property type="entry name" value="GLYCOSYLTRANSFERASE WBBK-RELATED"/>
    <property type="match status" value="1"/>
</dbReference>
<dbReference type="PANTHER" id="PTHR46401">
    <property type="entry name" value="GLYCOSYLTRANSFERASE WBBK-RELATED"/>
    <property type="match status" value="1"/>
</dbReference>
<dbReference type="STRING" id="305507.SAMN04489724_1929"/>
<dbReference type="Proteomes" id="UP000199673">
    <property type="component" value="Unassembled WGS sequence"/>
</dbReference>
<reference evidence="5" key="1">
    <citation type="submission" date="2016-10" db="EMBL/GenBank/DDBJ databases">
        <authorList>
            <person name="Varghese N."/>
            <person name="Submissions S."/>
        </authorList>
    </citation>
    <scope>NUCLEOTIDE SEQUENCE [LARGE SCALE GENOMIC DNA]</scope>
    <source>
        <strain evidence="5">DSM 23445</strain>
    </source>
</reference>
<protein>
    <submittedName>
        <fullName evidence="4">Glycosyltransferase involved in cell wall bisynthesis</fullName>
    </submittedName>
</protein>
<evidence type="ECO:0000259" key="2">
    <source>
        <dbReference type="Pfam" id="PF00534"/>
    </source>
</evidence>
<proteinExistence type="predicted"/>
<gene>
    <name evidence="4" type="ORF">SAMN04489724_1929</name>
</gene>
<dbReference type="CDD" id="cd03809">
    <property type="entry name" value="GT4_MtfB-like"/>
    <property type="match status" value="1"/>
</dbReference>
<feature type="domain" description="Glycosyltransferase subfamily 4-like N-terminal" evidence="3">
    <location>
        <begin position="41"/>
        <end position="147"/>
    </location>
</feature>
<evidence type="ECO:0000313" key="5">
    <source>
        <dbReference type="Proteomes" id="UP000199673"/>
    </source>
</evidence>
<dbReference type="Pfam" id="PF13439">
    <property type="entry name" value="Glyco_transf_4"/>
    <property type="match status" value="1"/>
</dbReference>
<evidence type="ECO:0000256" key="1">
    <source>
        <dbReference type="ARBA" id="ARBA00022679"/>
    </source>
</evidence>
<dbReference type="RefSeq" id="WP_091692444.1">
    <property type="nucleotide sequence ID" value="NZ_FPBF01000002.1"/>
</dbReference>
<dbReference type="InterPro" id="IPR028098">
    <property type="entry name" value="Glyco_trans_4-like_N"/>
</dbReference>
<accession>A0A1I7AFH9</accession>
<dbReference type="AlphaFoldDB" id="A0A1I7AFH9"/>
<dbReference type="Gene3D" id="3.40.50.2000">
    <property type="entry name" value="Glycogen Phosphorylase B"/>
    <property type="match status" value="2"/>
</dbReference>
<keyword evidence="1 4" id="KW-0808">Transferase</keyword>
<feature type="domain" description="Glycosyl transferase family 1" evidence="2">
    <location>
        <begin position="160"/>
        <end position="304"/>
    </location>
</feature>
<dbReference type="InterPro" id="IPR001296">
    <property type="entry name" value="Glyco_trans_1"/>
</dbReference>
<name>A0A1I7AFH9_9BACT</name>
<sequence>MNRQKKILIDSRWAGNTGIGRLYQEVMNYAPSEASCEFVQSKMGLGSLLSPLMLGEEIKKSSAEVFYSPSFMPPAFSKIPFIFTVHDLMHLFYYSKLHKIYYEQVIARLAPKAKKIITVSHFSKSQLVELLKIPEELIKVIYNGVDSHFLQNEEEYESIRPYFLYVGNRRKNKNVPAMLTAFAKARIPNDFMFFLSGDNDPDLETLILSLGIQKRVRFLGFIEEKDLPKLYKGAHATLFVSLMEGFGLPIIESMASGTPVLTSNTSSLPEVAGGAALCVDPTDISAIASGIEKLVNEEEFYVDCMVKGLTRAQEFSWEKTAAETWDTILG</sequence>
<evidence type="ECO:0000313" key="4">
    <source>
        <dbReference type="EMBL" id="SFT73712.1"/>
    </source>
</evidence>
<dbReference type="OrthoDB" id="9801609at2"/>
<dbReference type="EMBL" id="FPBF01000002">
    <property type="protein sequence ID" value="SFT73712.1"/>
    <property type="molecule type" value="Genomic_DNA"/>
</dbReference>
<dbReference type="SUPFAM" id="SSF53756">
    <property type="entry name" value="UDP-Glycosyltransferase/glycogen phosphorylase"/>
    <property type="match status" value="1"/>
</dbReference>
<evidence type="ECO:0000259" key="3">
    <source>
        <dbReference type="Pfam" id="PF13439"/>
    </source>
</evidence>
<dbReference type="GO" id="GO:0016757">
    <property type="term" value="F:glycosyltransferase activity"/>
    <property type="evidence" value="ECO:0007669"/>
    <property type="project" value="InterPro"/>
</dbReference>
<organism evidence="4 5">
    <name type="scientific">Algoriphagus locisalis</name>
    <dbReference type="NCBI Taxonomy" id="305507"/>
    <lineage>
        <taxon>Bacteria</taxon>
        <taxon>Pseudomonadati</taxon>
        <taxon>Bacteroidota</taxon>
        <taxon>Cytophagia</taxon>
        <taxon>Cytophagales</taxon>
        <taxon>Cyclobacteriaceae</taxon>
        <taxon>Algoriphagus</taxon>
    </lineage>
</organism>
<dbReference type="Pfam" id="PF00534">
    <property type="entry name" value="Glycos_transf_1"/>
    <property type="match status" value="1"/>
</dbReference>